<keyword evidence="2" id="KW-1185">Reference proteome</keyword>
<dbReference type="EMBL" id="DS989848">
    <property type="protein sequence ID" value="EDX75868.1"/>
    <property type="molecule type" value="Genomic_DNA"/>
</dbReference>
<protein>
    <submittedName>
        <fullName evidence="1">Uncharacterized protein</fullName>
    </submittedName>
</protein>
<organism evidence="1 2">
    <name type="scientific">Coleofasciculus chthonoplastes PCC 7420</name>
    <dbReference type="NCBI Taxonomy" id="118168"/>
    <lineage>
        <taxon>Bacteria</taxon>
        <taxon>Bacillati</taxon>
        <taxon>Cyanobacteriota</taxon>
        <taxon>Cyanophyceae</taxon>
        <taxon>Coleofasciculales</taxon>
        <taxon>Coleofasciculaceae</taxon>
        <taxon>Coleofasciculus</taxon>
    </lineage>
</organism>
<gene>
    <name evidence="1" type="ORF">MC7420_6523</name>
</gene>
<dbReference type="HOGENOM" id="CLU_2859979_0_0_3"/>
<reference evidence="1 2" key="1">
    <citation type="submission" date="2008-07" db="EMBL/GenBank/DDBJ databases">
        <authorList>
            <person name="Tandeau de Marsac N."/>
            <person name="Ferriera S."/>
            <person name="Johnson J."/>
            <person name="Kravitz S."/>
            <person name="Beeson K."/>
            <person name="Sutton G."/>
            <person name="Rogers Y.-H."/>
            <person name="Friedman R."/>
            <person name="Frazier M."/>
            <person name="Venter J.C."/>
        </authorList>
    </citation>
    <scope>NUCLEOTIDE SEQUENCE [LARGE SCALE GENOMIC DNA]</scope>
    <source>
        <strain evidence="1 2">PCC 7420</strain>
    </source>
</reference>
<accession>B4VQY4</accession>
<dbReference type="Proteomes" id="UP000003835">
    <property type="component" value="Unassembled WGS sequence"/>
</dbReference>
<evidence type="ECO:0000313" key="2">
    <source>
        <dbReference type="Proteomes" id="UP000003835"/>
    </source>
</evidence>
<evidence type="ECO:0000313" key="1">
    <source>
        <dbReference type="EMBL" id="EDX75868.1"/>
    </source>
</evidence>
<dbReference type="AlphaFoldDB" id="B4VQY4"/>
<name>B4VQY4_9CYAN</name>
<proteinExistence type="predicted"/>
<sequence length="64" mass="7548">MEKGGFCFYVIGGEGRVLFFHYWWRRAGFVFPLLVEKGGFCFSIIGGEGRVLFFHYWWIAKFSP</sequence>
<dbReference type="STRING" id="118168.MC7420_6523"/>